<evidence type="ECO:0000313" key="11">
    <source>
        <dbReference type="Proteomes" id="UP000192247"/>
    </source>
</evidence>
<comment type="subcellular location">
    <subcellularLocation>
        <location evidence="1">Mitochondrion outer membrane</location>
        <topology evidence="1">Single-pass membrane protein</topology>
    </subcellularLocation>
</comment>
<dbReference type="Proteomes" id="UP000192247">
    <property type="component" value="Unassembled WGS sequence"/>
</dbReference>
<keyword evidence="9" id="KW-0472">Membrane</keyword>
<dbReference type="InterPro" id="IPR002056">
    <property type="entry name" value="MAS20"/>
</dbReference>
<dbReference type="InParanoid" id="A0A1V9XYW3"/>
<reference evidence="10 11" key="1">
    <citation type="journal article" date="2017" name="Gigascience">
        <title>Draft genome of the honey bee ectoparasitic mite, Tropilaelaps mercedesae, is shaped by the parasitic life history.</title>
        <authorList>
            <person name="Dong X."/>
            <person name="Armstrong S.D."/>
            <person name="Xia D."/>
            <person name="Makepeace B.L."/>
            <person name="Darby A.C."/>
            <person name="Kadowaki T."/>
        </authorList>
    </citation>
    <scope>NUCLEOTIDE SEQUENCE [LARGE SCALE GENOMIC DNA]</scope>
    <source>
        <strain evidence="10">Wuxi-XJTLU</strain>
    </source>
</reference>
<dbReference type="GO" id="GO:0006605">
    <property type="term" value="P:protein targeting"/>
    <property type="evidence" value="ECO:0007669"/>
    <property type="project" value="InterPro"/>
</dbReference>
<dbReference type="OrthoDB" id="287041at2759"/>
<keyword evidence="8" id="KW-0496">Mitochondrion</keyword>
<dbReference type="EMBL" id="MNPL01001920">
    <property type="protein sequence ID" value="OQR78685.1"/>
    <property type="molecule type" value="Genomic_DNA"/>
</dbReference>
<dbReference type="PIRSF" id="PIRSF037707">
    <property type="entry name" value="MAS20_rcpt"/>
    <property type="match status" value="1"/>
</dbReference>
<dbReference type="GO" id="GO:0008320">
    <property type="term" value="F:protein transmembrane transporter activity"/>
    <property type="evidence" value="ECO:0007669"/>
    <property type="project" value="TreeGrafter"/>
</dbReference>
<keyword evidence="10" id="KW-0675">Receptor</keyword>
<evidence type="ECO:0000256" key="1">
    <source>
        <dbReference type="ARBA" id="ARBA00004572"/>
    </source>
</evidence>
<evidence type="ECO:0000256" key="8">
    <source>
        <dbReference type="ARBA" id="ARBA00023128"/>
    </source>
</evidence>
<dbReference type="PANTHER" id="PTHR12430">
    <property type="entry name" value="MITOCHONDRIAL IMPORT RECEPTOR SUBUNIT TOM20"/>
    <property type="match status" value="1"/>
</dbReference>
<dbReference type="AlphaFoldDB" id="A0A1V9XYW3"/>
<dbReference type="PRINTS" id="PR00351">
    <property type="entry name" value="OM20RECEPTOR"/>
</dbReference>
<keyword evidence="4" id="KW-0812">Transmembrane</keyword>
<evidence type="ECO:0000256" key="5">
    <source>
        <dbReference type="ARBA" id="ARBA00022787"/>
    </source>
</evidence>
<organism evidence="10 11">
    <name type="scientific">Tropilaelaps mercedesae</name>
    <dbReference type="NCBI Taxonomy" id="418985"/>
    <lineage>
        <taxon>Eukaryota</taxon>
        <taxon>Metazoa</taxon>
        <taxon>Ecdysozoa</taxon>
        <taxon>Arthropoda</taxon>
        <taxon>Chelicerata</taxon>
        <taxon>Arachnida</taxon>
        <taxon>Acari</taxon>
        <taxon>Parasitiformes</taxon>
        <taxon>Mesostigmata</taxon>
        <taxon>Gamasina</taxon>
        <taxon>Dermanyssoidea</taxon>
        <taxon>Laelapidae</taxon>
        <taxon>Tropilaelaps</taxon>
    </lineage>
</organism>
<evidence type="ECO:0000256" key="4">
    <source>
        <dbReference type="ARBA" id="ARBA00022692"/>
    </source>
</evidence>
<dbReference type="Gene3D" id="1.20.960.10">
    <property type="entry name" value="Mitochondrial outer membrane translocase complex, subunit Tom20 domain"/>
    <property type="match status" value="1"/>
</dbReference>
<dbReference type="GO" id="GO:0030943">
    <property type="term" value="F:mitochondrion targeting sequence binding"/>
    <property type="evidence" value="ECO:0007669"/>
    <property type="project" value="TreeGrafter"/>
</dbReference>
<evidence type="ECO:0000256" key="9">
    <source>
        <dbReference type="ARBA" id="ARBA00023136"/>
    </source>
</evidence>
<comment type="caution">
    <text evidence="10">The sequence shown here is derived from an EMBL/GenBank/DDBJ whole genome shotgun (WGS) entry which is preliminary data.</text>
</comment>
<sequence length="108" mass="12492">MYKQKVLERRRKAKKNKRKIVLPDTRDADAVHKFFLQELQMGETLLQIGDTEGGVEHLAAAVTVCSQPQQLMQILQQEFPPQIFKMMIDKLPDVAKQLQRSSIEEDVE</sequence>
<evidence type="ECO:0000256" key="7">
    <source>
        <dbReference type="ARBA" id="ARBA00022989"/>
    </source>
</evidence>
<evidence type="ECO:0000313" key="10">
    <source>
        <dbReference type="EMBL" id="OQR78685.1"/>
    </source>
</evidence>
<gene>
    <name evidence="10" type="ORF">BIW11_02685</name>
</gene>
<evidence type="ECO:0000256" key="3">
    <source>
        <dbReference type="ARBA" id="ARBA00022448"/>
    </source>
</evidence>
<evidence type="ECO:0000256" key="6">
    <source>
        <dbReference type="ARBA" id="ARBA00022927"/>
    </source>
</evidence>
<dbReference type="Pfam" id="PF02064">
    <property type="entry name" value="MAS20"/>
    <property type="match status" value="1"/>
</dbReference>
<dbReference type="GO" id="GO:0006886">
    <property type="term" value="P:intracellular protein transport"/>
    <property type="evidence" value="ECO:0007669"/>
    <property type="project" value="InterPro"/>
</dbReference>
<protein>
    <submittedName>
        <fullName evidence="10">Mitochondrial import receptor subunit TOM20-like</fullName>
    </submittedName>
</protein>
<dbReference type="STRING" id="418985.A0A1V9XYW3"/>
<dbReference type="GO" id="GO:0016031">
    <property type="term" value="P:tRNA import into mitochondrion"/>
    <property type="evidence" value="ECO:0007669"/>
    <property type="project" value="TreeGrafter"/>
</dbReference>
<evidence type="ECO:0000256" key="2">
    <source>
        <dbReference type="ARBA" id="ARBA00005792"/>
    </source>
</evidence>
<keyword evidence="3" id="KW-0813">Transport</keyword>
<keyword evidence="5" id="KW-1000">Mitochondrion outer membrane</keyword>
<keyword evidence="11" id="KW-1185">Reference proteome</keyword>
<keyword evidence="7" id="KW-1133">Transmembrane helix</keyword>
<dbReference type="GO" id="GO:0005742">
    <property type="term" value="C:mitochondrial outer membrane translocase complex"/>
    <property type="evidence" value="ECO:0007669"/>
    <property type="project" value="InterPro"/>
</dbReference>
<dbReference type="FunCoup" id="A0A1V9XYW3">
    <property type="interactions" value="1474"/>
</dbReference>
<keyword evidence="6" id="KW-0653">Protein transport</keyword>
<name>A0A1V9XYW3_9ACAR</name>
<proteinExistence type="inferred from homology"/>
<dbReference type="PRINTS" id="PR01989">
    <property type="entry name" value="EUOM20RECPTR"/>
</dbReference>
<dbReference type="SUPFAM" id="SSF47157">
    <property type="entry name" value="Mitochondrial import receptor subunit Tom20"/>
    <property type="match status" value="1"/>
</dbReference>
<comment type="similarity">
    <text evidence="2">Belongs to the Tom20 family.</text>
</comment>
<dbReference type="InterPro" id="IPR022422">
    <property type="entry name" value="MAS20_rcpt_metazoan"/>
</dbReference>
<dbReference type="PANTHER" id="PTHR12430:SF0">
    <property type="entry name" value="TRANSLOCASE OF OUTER MITOCHONDRIAL MEMBRANE 20"/>
    <property type="match status" value="1"/>
</dbReference>
<dbReference type="GO" id="GO:0030150">
    <property type="term" value="P:protein import into mitochondrial matrix"/>
    <property type="evidence" value="ECO:0007669"/>
    <property type="project" value="TreeGrafter"/>
</dbReference>
<dbReference type="InterPro" id="IPR023392">
    <property type="entry name" value="Tom20_dom_sf"/>
</dbReference>
<accession>A0A1V9XYW3</accession>